<evidence type="ECO:0008006" key="2">
    <source>
        <dbReference type="Google" id="ProtNLM"/>
    </source>
</evidence>
<gene>
    <name evidence="1" type="ORF">S06H3_48627</name>
</gene>
<accession>X1QJX0</accession>
<proteinExistence type="predicted"/>
<comment type="caution">
    <text evidence="1">The sequence shown here is derived from an EMBL/GenBank/DDBJ whole genome shotgun (WGS) entry which is preliminary data.</text>
</comment>
<feature type="non-terminal residue" evidence="1">
    <location>
        <position position="1"/>
    </location>
</feature>
<dbReference type="InterPro" id="IPR028082">
    <property type="entry name" value="Peripla_BP_I"/>
</dbReference>
<organism evidence="1">
    <name type="scientific">marine sediment metagenome</name>
    <dbReference type="NCBI Taxonomy" id="412755"/>
    <lineage>
        <taxon>unclassified sequences</taxon>
        <taxon>metagenomes</taxon>
        <taxon>ecological metagenomes</taxon>
    </lineage>
</organism>
<protein>
    <recommendedName>
        <fullName evidence="2">Receptor ligand binding region domain-containing protein</fullName>
    </recommendedName>
</protein>
<sequence>LLMGVDEGSFEWKSFEERYYAETQFMPGFYSAVEYDAAWMLMKSVLETSSMTASDIADVFIDVSYKHHGLSGWVMLTAEGDRAAQVFDIWGFYEKPDGEIWFQKWGTYDGRTIKVTWDDAKILAAGIDAPRLD</sequence>
<dbReference type="Gene3D" id="3.40.50.2300">
    <property type="match status" value="1"/>
</dbReference>
<reference evidence="1" key="1">
    <citation type="journal article" date="2014" name="Front. Microbiol.">
        <title>High frequency of phylogenetically diverse reductive dehalogenase-homologous genes in deep subseafloor sedimentary metagenomes.</title>
        <authorList>
            <person name="Kawai M."/>
            <person name="Futagami T."/>
            <person name="Toyoda A."/>
            <person name="Takaki Y."/>
            <person name="Nishi S."/>
            <person name="Hori S."/>
            <person name="Arai W."/>
            <person name="Tsubouchi T."/>
            <person name="Morono Y."/>
            <person name="Uchiyama I."/>
            <person name="Ito T."/>
            <person name="Fujiyama A."/>
            <person name="Inagaki F."/>
            <person name="Takami H."/>
        </authorList>
    </citation>
    <scope>NUCLEOTIDE SEQUENCE</scope>
    <source>
        <strain evidence="1">Expedition CK06-06</strain>
    </source>
</reference>
<name>X1QJX0_9ZZZZ</name>
<evidence type="ECO:0000313" key="1">
    <source>
        <dbReference type="EMBL" id="GAI43549.1"/>
    </source>
</evidence>
<dbReference type="EMBL" id="BARV01030632">
    <property type="protein sequence ID" value="GAI43549.1"/>
    <property type="molecule type" value="Genomic_DNA"/>
</dbReference>
<dbReference type="SUPFAM" id="SSF53822">
    <property type="entry name" value="Periplasmic binding protein-like I"/>
    <property type="match status" value="1"/>
</dbReference>
<dbReference type="AlphaFoldDB" id="X1QJX0"/>